<dbReference type="RefSeq" id="WP_113919830.1">
    <property type="nucleotide sequence ID" value="NZ_QNRX01000003.1"/>
</dbReference>
<protein>
    <submittedName>
        <fullName evidence="1">Uncharacterized protein</fullName>
    </submittedName>
</protein>
<name>A0A366IDU7_9FIRM</name>
<dbReference type="Proteomes" id="UP000253490">
    <property type="component" value="Unassembled WGS sequence"/>
</dbReference>
<organism evidence="1 2">
    <name type="scientific">Alkalibaculum bacchi</name>
    <dbReference type="NCBI Taxonomy" id="645887"/>
    <lineage>
        <taxon>Bacteria</taxon>
        <taxon>Bacillati</taxon>
        <taxon>Bacillota</taxon>
        <taxon>Clostridia</taxon>
        <taxon>Eubacteriales</taxon>
        <taxon>Eubacteriaceae</taxon>
        <taxon>Alkalibaculum</taxon>
    </lineage>
</organism>
<dbReference type="EMBL" id="QNRX01000003">
    <property type="protein sequence ID" value="RBP68404.1"/>
    <property type="molecule type" value="Genomic_DNA"/>
</dbReference>
<keyword evidence="2" id="KW-1185">Reference proteome</keyword>
<evidence type="ECO:0000313" key="1">
    <source>
        <dbReference type="EMBL" id="RBP68404.1"/>
    </source>
</evidence>
<reference evidence="1 2" key="1">
    <citation type="submission" date="2018-06" db="EMBL/GenBank/DDBJ databases">
        <title>Genomic Encyclopedia of Type Strains, Phase IV (KMG-IV): sequencing the most valuable type-strain genomes for metagenomic binning, comparative biology and taxonomic classification.</title>
        <authorList>
            <person name="Goeker M."/>
        </authorList>
    </citation>
    <scope>NUCLEOTIDE SEQUENCE [LARGE SCALE GENOMIC DNA]</scope>
    <source>
        <strain evidence="1 2">DSM 22112</strain>
    </source>
</reference>
<dbReference type="AlphaFoldDB" id="A0A366IDU7"/>
<proteinExistence type="predicted"/>
<sequence length="241" mass="28149">MRIYSSYHDYHSLMRKNNVIVEIPGGTSTPQKDWYPFVMTFNDKSFKSKVGEEIDLSILYNFGAFKNGRSTLYDENSHYYNSFYGAYIIECREKQKVYGFNNKEVNIEEISAVASHDIEALVLDSMGCINPHVCFQNRGKPKILDYISYNNWAVIDCNIYMNSSIHQYNRDCISYIQYGKPPKDYKGDNFPETILAGRIYCRYFPEYNVSILLYIIAPDFEIIEETDREILSRTKITSSDN</sequence>
<gene>
    <name evidence="1" type="ORF">DES36_103167</name>
</gene>
<accession>A0A366IDU7</accession>
<comment type="caution">
    <text evidence="1">The sequence shown here is derived from an EMBL/GenBank/DDBJ whole genome shotgun (WGS) entry which is preliminary data.</text>
</comment>
<evidence type="ECO:0000313" key="2">
    <source>
        <dbReference type="Proteomes" id="UP000253490"/>
    </source>
</evidence>
<dbReference type="OrthoDB" id="5380039at2"/>